<name>A0A317E339_9PROT</name>
<dbReference type="GO" id="GO:0004497">
    <property type="term" value="F:monooxygenase activity"/>
    <property type="evidence" value="ECO:0007669"/>
    <property type="project" value="UniProtKB-KW"/>
</dbReference>
<gene>
    <name evidence="1" type="ORF">DKG75_12750</name>
</gene>
<keyword evidence="1" id="KW-0503">Monooxygenase</keyword>
<dbReference type="OrthoDB" id="312624at2"/>
<organism evidence="1 2">
    <name type="scientific">Zavarzinia compransoris</name>
    <dbReference type="NCBI Taxonomy" id="1264899"/>
    <lineage>
        <taxon>Bacteria</taxon>
        <taxon>Pseudomonadati</taxon>
        <taxon>Pseudomonadota</taxon>
        <taxon>Alphaproteobacteria</taxon>
        <taxon>Rhodospirillales</taxon>
        <taxon>Zavarziniaceae</taxon>
        <taxon>Zavarzinia</taxon>
    </lineage>
</organism>
<dbReference type="AlphaFoldDB" id="A0A317E339"/>
<dbReference type="PRINTS" id="PR00469">
    <property type="entry name" value="PNDRDTASEII"/>
</dbReference>
<dbReference type="InterPro" id="IPR051209">
    <property type="entry name" value="FAD-bind_Monooxygenase_sf"/>
</dbReference>
<dbReference type="SUPFAM" id="SSF51905">
    <property type="entry name" value="FAD/NAD(P)-binding domain"/>
    <property type="match status" value="1"/>
</dbReference>
<keyword evidence="2" id="KW-1185">Reference proteome</keyword>
<dbReference type="EMBL" id="QGLF01000003">
    <property type="protein sequence ID" value="PWR20854.1"/>
    <property type="molecule type" value="Genomic_DNA"/>
</dbReference>
<evidence type="ECO:0000313" key="2">
    <source>
        <dbReference type="Proteomes" id="UP000246077"/>
    </source>
</evidence>
<evidence type="ECO:0000313" key="1">
    <source>
        <dbReference type="EMBL" id="PWR20854.1"/>
    </source>
</evidence>
<reference evidence="2" key="1">
    <citation type="submission" date="2018-05" db="EMBL/GenBank/DDBJ databases">
        <title>Zavarzinia sp. HR-AS.</title>
        <authorList>
            <person name="Lee Y."/>
            <person name="Jeon C.O."/>
        </authorList>
    </citation>
    <scope>NUCLEOTIDE SEQUENCE [LARGE SCALE GENOMIC DNA]</scope>
    <source>
        <strain evidence="2">DSM 1231</strain>
    </source>
</reference>
<dbReference type="PANTHER" id="PTHR42877:SF4">
    <property type="entry name" value="FAD_NAD(P)-BINDING DOMAIN-CONTAINING PROTEIN-RELATED"/>
    <property type="match status" value="1"/>
</dbReference>
<comment type="caution">
    <text evidence="1">The sequence shown here is derived from an EMBL/GenBank/DDBJ whole genome shotgun (WGS) entry which is preliminary data.</text>
</comment>
<proteinExistence type="predicted"/>
<dbReference type="PANTHER" id="PTHR42877">
    <property type="entry name" value="L-ORNITHINE N(5)-MONOOXYGENASE-RELATED"/>
    <property type="match status" value="1"/>
</dbReference>
<accession>A0A317E339</accession>
<dbReference type="Pfam" id="PF13738">
    <property type="entry name" value="Pyr_redox_3"/>
    <property type="match status" value="1"/>
</dbReference>
<keyword evidence="1" id="KW-0560">Oxidoreductase</keyword>
<sequence length="546" mass="60974">MIQMLTSNVVRCNVDIDNTRCQIMRQAEETTMTSALRHPLVTRPDHDVIVIGTGFSGIGMAIQLKKAGMNDFVVLEKADKVGGTWRDNHYPGCACDVQSHLYSYSFERNPDWSRMYSPQPEIRAYIERTAEKYGVTPHIRYGVTLTGAHFEEDLGLWRLTTATGETITARAVVSGMGALSIPSYPTIKGRDSFKGASFHSQNWDHGYDLKGKRVAVIGTGASAIQFVPAIQPAVGELKLFQRTAPWVMPKPDREIGTLERAANRYVPGFQRTFRELIYWYLEARVFGFAVRPDLMKKMEGLARRYIRKQVKDPALRAKVTPDYTIGCKRVLLSNDYYRSLTQDNVEVVITGIREITARGVVTDDGVEHEVDAIIYGTGFKATDMLSGFSITGIGGEDLNARWKRDGAQAYLGTTTTGFPNLYFLMGPNTGLGHSSMVYMIESQIHYVMEALKLMQAKGYNHLDVKPEVQAAFNRKLTGKLDGTVWNNGGCLSWYRDEQGRNVTLWPDFTFRFRHATARLNPADYVATSAASVTANRDRAAAPVAAE</sequence>
<dbReference type="Gene3D" id="3.50.50.60">
    <property type="entry name" value="FAD/NAD(P)-binding domain"/>
    <property type="match status" value="2"/>
</dbReference>
<dbReference type="InterPro" id="IPR036188">
    <property type="entry name" value="FAD/NAD-bd_sf"/>
</dbReference>
<protein>
    <submittedName>
        <fullName evidence="1">4-hydroxyacetophenone monooxygenase</fullName>
    </submittedName>
</protein>
<dbReference type="Proteomes" id="UP000246077">
    <property type="component" value="Unassembled WGS sequence"/>
</dbReference>